<evidence type="ECO:0000256" key="3">
    <source>
        <dbReference type="ARBA" id="ARBA00022679"/>
    </source>
</evidence>
<evidence type="ECO:0000313" key="10">
    <source>
        <dbReference type="EMBL" id="RWA16967.1"/>
    </source>
</evidence>
<dbReference type="SUPFAM" id="SSF52540">
    <property type="entry name" value="P-loop containing nucleoside triphosphate hydrolases"/>
    <property type="match status" value="1"/>
</dbReference>
<keyword evidence="3" id="KW-0808">Transferase</keyword>
<dbReference type="GO" id="GO:0005886">
    <property type="term" value="C:plasma membrane"/>
    <property type="evidence" value="ECO:0007669"/>
    <property type="project" value="TreeGrafter"/>
</dbReference>
<comment type="similarity">
    <text evidence="1">Belongs to the CpsD/CapB family.</text>
</comment>
<dbReference type="Proteomes" id="UP000287177">
    <property type="component" value="Unassembled WGS sequence"/>
</dbReference>
<dbReference type="InterPro" id="IPR025669">
    <property type="entry name" value="AAA_dom"/>
</dbReference>
<dbReference type="PANTHER" id="PTHR32309:SF13">
    <property type="entry name" value="FERRIC ENTEROBACTIN TRANSPORT PROTEIN FEPE"/>
    <property type="match status" value="1"/>
</dbReference>
<dbReference type="CDD" id="cd05387">
    <property type="entry name" value="BY-kinase"/>
    <property type="match status" value="1"/>
</dbReference>
<accession>A0A439DNZ6</accession>
<evidence type="ECO:0000256" key="6">
    <source>
        <dbReference type="ARBA" id="ARBA00022840"/>
    </source>
</evidence>
<comment type="catalytic activity">
    <reaction evidence="8">
        <text>L-tyrosyl-[protein] + ATP = O-phospho-L-tyrosyl-[protein] + ADP + H(+)</text>
        <dbReference type="Rhea" id="RHEA:10596"/>
        <dbReference type="Rhea" id="RHEA-COMP:10136"/>
        <dbReference type="Rhea" id="RHEA-COMP:20101"/>
        <dbReference type="ChEBI" id="CHEBI:15378"/>
        <dbReference type="ChEBI" id="CHEBI:30616"/>
        <dbReference type="ChEBI" id="CHEBI:46858"/>
        <dbReference type="ChEBI" id="CHEBI:61978"/>
        <dbReference type="ChEBI" id="CHEBI:456216"/>
        <dbReference type="EC" id="2.7.10.2"/>
    </reaction>
</comment>
<keyword evidence="6" id="KW-0067">ATP-binding</keyword>
<keyword evidence="4" id="KW-0547">Nucleotide-binding</keyword>
<dbReference type="FunFam" id="3.40.50.300:FF:000527">
    <property type="entry name" value="Tyrosine-protein kinase etk"/>
    <property type="match status" value="1"/>
</dbReference>
<dbReference type="PANTHER" id="PTHR32309">
    <property type="entry name" value="TYROSINE-PROTEIN KINASE"/>
    <property type="match status" value="1"/>
</dbReference>
<evidence type="ECO:0000256" key="5">
    <source>
        <dbReference type="ARBA" id="ARBA00022777"/>
    </source>
</evidence>
<feature type="domain" description="AAA" evidence="9">
    <location>
        <begin position="194"/>
        <end position="334"/>
    </location>
</feature>
<evidence type="ECO:0000259" key="9">
    <source>
        <dbReference type="Pfam" id="PF13614"/>
    </source>
</evidence>
<evidence type="ECO:0000256" key="1">
    <source>
        <dbReference type="ARBA" id="ARBA00007316"/>
    </source>
</evidence>
<name>A0A439DNZ6_9MYCO</name>
<reference evidence="10 11" key="1">
    <citation type="submission" date="2013-06" db="EMBL/GenBank/DDBJ databases">
        <title>The draft sequence of the Mycobacterium elephantis genome.</title>
        <authorList>
            <person name="Pettersson F.B."/>
            <person name="Das S."/>
            <person name="Dasgupta S."/>
            <person name="Bhattacharya A."/>
            <person name="Kirsebom L.A."/>
        </authorList>
    </citation>
    <scope>NUCLEOTIDE SEQUENCE [LARGE SCALE GENOMIC DNA]</scope>
    <source>
        <strain evidence="10 11">DSM 44368</strain>
    </source>
</reference>
<keyword evidence="5" id="KW-0418">Kinase</keyword>
<comment type="caution">
    <text evidence="10">The sequence shown here is derived from an EMBL/GenBank/DDBJ whole genome shotgun (WGS) entry which is preliminary data.</text>
</comment>
<dbReference type="GO" id="GO:0005524">
    <property type="term" value="F:ATP binding"/>
    <property type="evidence" value="ECO:0007669"/>
    <property type="project" value="UniProtKB-KW"/>
</dbReference>
<gene>
    <name evidence="10" type="ORF">MELE44368_26140</name>
</gene>
<dbReference type="InterPro" id="IPR027417">
    <property type="entry name" value="P-loop_NTPase"/>
</dbReference>
<dbReference type="GO" id="GO:0042802">
    <property type="term" value="F:identical protein binding"/>
    <property type="evidence" value="ECO:0007669"/>
    <property type="project" value="UniProtKB-ARBA"/>
</dbReference>
<dbReference type="EMBL" id="ATDN01000040">
    <property type="protein sequence ID" value="RWA16967.1"/>
    <property type="molecule type" value="Genomic_DNA"/>
</dbReference>
<evidence type="ECO:0000256" key="2">
    <source>
        <dbReference type="ARBA" id="ARBA00011903"/>
    </source>
</evidence>
<keyword evidence="11" id="KW-1185">Reference proteome</keyword>
<keyword evidence="7" id="KW-0829">Tyrosine-protein kinase</keyword>
<evidence type="ECO:0000313" key="11">
    <source>
        <dbReference type="Proteomes" id="UP000287177"/>
    </source>
</evidence>
<protein>
    <recommendedName>
        <fullName evidence="2">non-specific protein-tyrosine kinase</fullName>
        <ecNumber evidence="2">2.7.10.2</ecNumber>
    </recommendedName>
</protein>
<dbReference type="NCBIfam" id="TIGR01007">
    <property type="entry name" value="eps_fam"/>
    <property type="match status" value="1"/>
</dbReference>
<dbReference type="AlphaFoldDB" id="A0A439DNZ6"/>
<dbReference type="InterPro" id="IPR005702">
    <property type="entry name" value="Wzc-like_C"/>
</dbReference>
<dbReference type="Pfam" id="PF13614">
    <property type="entry name" value="AAA_31"/>
    <property type="match status" value="1"/>
</dbReference>
<evidence type="ECO:0000256" key="8">
    <source>
        <dbReference type="ARBA" id="ARBA00051245"/>
    </source>
</evidence>
<proteinExistence type="inferred from homology"/>
<dbReference type="InterPro" id="IPR050445">
    <property type="entry name" value="Bact_polysacc_biosynth/exp"/>
</dbReference>
<evidence type="ECO:0000256" key="4">
    <source>
        <dbReference type="ARBA" id="ARBA00022741"/>
    </source>
</evidence>
<organism evidence="10 11">
    <name type="scientific">Mycolicibacterium elephantis DSM 44368</name>
    <dbReference type="NCBI Taxonomy" id="1335622"/>
    <lineage>
        <taxon>Bacteria</taxon>
        <taxon>Bacillati</taxon>
        <taxon>Actinomycetota</taxon>
        <taxon>Actinomycetes</taxon>
        <taxon>Mycobacteriales</taxon>
        <taxon>Mycobacteriaceae</taxon>
        <taxon>Mycolicibacterium</taxon>
    </lineage>
</organism>
<evidence type="ECO:0000256" key="7">
    <source>
        <dbReference type="ARBA" id="ARBA00023137"/>
    </source>
</evidence>
<dbReference type="GO" id="GO:0004715">
    <property type="term" value="F:non-membrane spanning protein tyrosine kinase activity"/>
    <property type="evidence" value="ECO:0007669"/>
    <property type="project" value="UniProtKB-EC"/>
</dbReference>
<dbReference type="EC" id="2.7.10.2" evidence="2"/>
<sequence>MISYTELLMGETLAQRTIDKLDLEMSAGELQNKVKASSKLDTVLINVSVLDESPVRARDIADALSEEFVVMVRELETPPDGTRPDARVIVEQRASIPKSPVIPKTARNIALGLALGLALGIGLAILRDLLDNTVKDRQNLEEITGVGVVGSIPLDKERKRSPAKSLDNDNSAFAEAFRKLRTNLQFLAVDNPPRVIVVTSSMPGEGKSTTAINLALVLAEAEHNVVLVDGDLRRPRLDKYLGLVGSVGLSTVLAGRASLEDVLQETAFPGVTVVTSGAVPPNPSELLGSLAAKKILDELRTGFDYVVVDSSPLLAVTDAAILAAASDGVLIVARYGETKREQLAHAVGNLRSVGAPILGAVFTITPTRGGASDNYSYYGYSYGDGTSNSAVATTPRMKVMRRLRRYRPAYQSPGTDPASENEN</sequence>
<dbReference type="Gene3D" id="3.40.50.300">
    <property type="entry name" value="P-loop containing nucleotide triphosphate hydrolases"/>
    <property type="match status" value="1"/>
</dbReference>